<comment type="caution">
    <text evidence="3">The sequence shown here is derived from an EMBL/GenBank/DDBJ whole genome shotgun (WGS) entry which is preliminary data.</text>
</comment>
<dbReference type="InterPro" id="IPR013087">
    <property type="entry name" value="Znf_C2H2_type"/>
</dbReference>
<evidence type="ECO:0000313" key="4">
    <source>
        <dbReference type="Proteomes" id="UP000693738"/>
    </source>
</evidence>
<proteinExistence type="predicted"/>
<protein>
    <recommendedName>
        <fullName evidence="2">C2H2-type domain-containing protein</fullName>
    </recommendedName>
</protein>
<evidence type="ECO:0000313" key="3">
    <source>
        <dbReference type="EMBL" id="CAG7562531.1"/>
    </source>
</evidence>
<evidence type="ECO:0000256" key="1">
    <source>
        <dbReference type="SAM" id="MobiDB-lite"/>
    </source>
</evidence>
<organism evidence="3 4">
    <name type="scientific">Fusarium equiseti</name>
    <name type="common">Fusarium scirpi</name>
    <dbReference type="NCBI Taxonomy" id="61235"/>
    <lineage>
        <taxon>Eukaryota</taxon>
        <taxon>Fungi</taxon>
        <taxon>Dikarya</taxon>
        <taxon>Ascomycota</taxon>
        <taxon>Pezizomycotina</taxon>
        <taxon>Sordariomycetes</taxon>
        <taxon>Hypocreomycetidae</taxon>
        <taxon>Hypocreales</taxon>
        <taxon>Nectriaceae</taxon>
        <taxon>Fusarium</taxon>
        <taxon>Fusarium incarnatum-equiseti species complex</taxon>
    </lineage>
</organism>
<evidence type="ECO:0000259" key="2">
    <source>
        <dbReference type="PROSITE" id="PS00028"/>
    </source>
</evidence>
<feature type="compositionally biased region" description="Basic and acidic residues" evidence="1">
    <location>
        <begin position="197"/>
        <end position="213"/>
    </location>
</feature>
<name>A0A8J2IUZ4_FUSEQ</name>
<dbReference type="EMBL" id="CAJSTJ010000151">
    <property type="protein sequence ID" value="CAG7562531.1"/>
    <property type="molecule type" value="Genomic_DNA"/>
</dbReference>
<dbReference type="Proteomes" id="UP000693738">
    <property type="component" value="Unassembled WGS sequence"/>
</dbReference>
<dbReference type="PROSITE" id="PS00028">
    <property type="entry name" value="ZINC_FINGER_C2H2_1"/>
    <property type="match status" value="1"/>
</dbReference>
<feature type="region of interest" description="Disordered" evidence="1">
    <location>
        <begin position="167"/>
        <end position="213"/>
    </location>
</feature>
<reference evidence="3" key="1">
    <citation type="submission" date="2021-05" db="EMBL/GenBank/DDBJ databases">
        <authorList>
            <person name="Khan N."/>
        </authorList>
    </citation>
    <scope>NUCLEOTIDE SEQUENCE</scope>
</reference>
<gene>
    <name evidence="3" type="ORF">FEQUK3_LOCUS8253</name>
</gene>
<sequence length="259" mass="28983">MEPPAKRIKLEPDYEPNLSALPAVDISADSDCKEDLSFEARFAYNMRSLRLTFEDAQSLENYNCETHHMCRQCFQRFATAEEPFMHSGIHGTLSEVIDDAIQRVVSLSKGAISETLATATLHDVIARTVGTMPHTQAARGAIPTVVEAQVDAPSVVNAPVCIKAEARATPPTEPTKNLAEMQPEPSTPPVVAPPVQIKKEQTKQRPQGNEKKPDLQCLHCSWTIDDEDMSKHHKDSCNSNKQRTWCDLCKKQYNYTSYW</sequence>
<accession>A0A8J2IUZ4</accession>
<dbReference type="AlphaFoldDB" id="A0A8J2IUZ4"/>
<feature type="domain" description="C2H2-type" evidence="2">
    <location>
        <begin position="70"/>
        <end position="90"/>
    </location>
</feature>